<organism evidence="2">
    <name type="scientific">marine sediment metagenome</name>
    <dbReference type="NCBI Taxonomy" id="412755"/>
    <lineage>
        <taxon>unclassified sequences</taxon>
        <taxon>metagenomes</taxon>
        <taxon>ecological metagenomes</taxon>
    </lineage>
</organism>
<sequence>DIESSAQPSQVDHVGNGSLFDWRDTITSA</sequence>
<feature type="region of interest" description="Disordered" evidence="1">
    <location>
        <begin position="1"/>
        <end position="29"/>
    </location>
</feature>
<evidence type="ECO:0000256" key="1">
    <source>
        <dbReference type="SAM" id="MobiDB-lite"/>
    </source>
</evidence>
<reference evidence="2" key="1">
    <citation type="journal article" date="2014" name="Front. Microbiol.">
        <title>High frequency of phylogenetically diverse reductive dehalogenase-homologous genes in deep subseafloor sedimentary metagenomes.</title>
        <authorList>
            <person name="Kawai M."/>
            <person name="Futagami T."/>
            <person name="Toyoda A."/>
            <person name="Takaki Y."/>
            <person name="Nishi S."/>
            <person name="Hori S."/>
            <person name="Arai W."/>
            <person name="Tsubouchi T."/>
            <person name="Morono Y."/>
            <person name="Uchiyama I."/>
            <person name="Ito T."/>
            <person name="Fujiyama A."/>
            <person name="Inagaki F."/>
            <person name="Takami H."/>
        </authorList>
    </citation>
    <scope>NUCLEOTIDE SEQUENCE</scope>
    <source>
        <strain evidence="2">Expedition CK06-06</strain>
    </source>
</reference>
<evidence type="ECO:0000313" key="2">
    <source>
        <dbReference type="EMBL" id="GAI22929.1"/>
    </source>
</evidence>
<dbReference type="AlphaFoldDB" id="X1NW84"/>
<name>X1NW84_9ZZZZ</name>
<feature type="non-terminal residue" evidence="2">
    <location>
        <position position="1"/>
    </location>
</feature>
<comment type="caution">
    <text evidence="2">The sequence shown here is derived from an EMBL/GenBank/DDBJ whole genome shotgun (WGS) entry which is preliminary data.</text>
</comment>
<feature type="compositionally biased region" description="Polar residues" evidence="1">
    <location>
        <begin position="1"/>
        <end position="10"/>
    </location>
</feature>
<proteinExistence type="predicted"/>
<accession>X1NW84</accession>
<protein>
    <submittedName>
        <fullName evidence="2">Uncharacterized protein</fullName>
    </submittedName>
</protein>
<gene>
    <name evidence="2" type="ORF">S06H3_25629</name>
</gene>
<dbReference type="EMBL" id="BARV01014767">
    <property type="protein sequence ID" value="GAI22929.1"/>
    <property type="molecule type" value="Genomic_DNA"/>
</dbReference>